<reference evidence="2 3" key="1">
    <citation type="submission" date="2024-08" db="EMBL/GenBank/DDBJ databases">
        <title>The draft genome of Apodemus speciosus.</title>
        <authorList>
            <person name="Nabeshima K."/>
            <person name="Suzuki S."/>
            <person name="Onuma M."/>
        </authorList>
    </citation>
    <scope>NUCLEOTIDE SEQUENCE [LARGE SCALE GENOMIC DNA]</scope>
    <source>
        <strain evidence="2">IB14-021</strain>
    </source>
</reference>
<proteinExistence type="predicted"/>
<dbReference type="EMBL" id="BAAFST010000017">
    <property type="protein sequence ID" value="GAB1300607.1"/>
    <property type="molecule type" value="Genomic_DNA"/>
</dbReference>
<evidence type="ECO:0000313" key="2">
    <source>
        <dbReference type="EMBL" id="GAB1300607.1"/>
    </source>
</evidence>
<keyword evidence="1" id="KW-0732">Signal</keyword>
<dbReference type="Gene3D" id="3.40.50.2300">
    <property type="match status" value="2"/>
</dbReference>
<dbReference type="Proteomes" id="UP001623349">
    <property type="component" value="Unassembled WGS sequence"/>
</dbReference>
<gene>
    <name evidence="2" type="ORF">APTSU1_001584500</name>
</gene>
<keyword evidence="2" id="KW-0675">Receptor</keyword>
<keyword evidence="3" id="KW-1185">Reference proteome</keyword>
<dbReference type="PANTHER" id="PTHR24061">
    <property type="entry name" value="CALCIUM-SENSING RECEPTOR-RELATED"/>
    <property type="match status" value="1"/>
</dbReference>
<accession>A0ABQ0FMZ2</accession>
<dbReference type="InterPro" id="IPR028082">
    <property type="entry name" value="Peripla_BP_I"/>
</dbReference>
<protein>
    <submittedName>
        <fullName evidence="2">Vomeronasal 2, receptor 117</fullName>
    </submittedName>
</protein>
<dbReference type="InterPro" id="IPR000068">
    <property type="entry name" value="GPCR_3_Ca_sens_rcpt-rel"/>
</dbReference>
<evidence type="ECO:0000256" key="1">
    <source>
        <dbReference type="ARBA" id="ARBA00022729"/>
    </source>
</evidence>
<dbReference type="SUPFAM" id="SSF53822">
    <property type="entry name" value="Periplasmic binding protein-like I"/>
    <property type="match status" value="1"/>
</dbReference>
<name>A0ABQ0FMZ2_APOSI</name>
<sequence length="151" mass="17668">MIQTVQQPVEKEYFSHILNIETHTENRKYALALAFPIDEIRNPDLLPNMSLLFEFSEYNCYWESKFNNVIHLSLQNHDFLPNFICEEFTKCAMALTSLNWTTTVTFNTILNNFMSQQMDSEDTSLALAMVSFIIHFNWNWVGLAISDNDKV</sequence>
<evidence type="ECO:0000313" key="3">
    <source>
        <dbReference type="Proteomes" id="UP001623349"/>
    </source>
</evidence>
<dbReference type="PANTHER" id="PTHR24061:SF398">
    <property type="entry name" value="VOMERONASAL 2, RECEPTOR 111-RELATED"/>
    <property type="match status" value="1"/>
</dbReference>
<organism evidence="2 3">
    <name type="scientific">Apodemus speciosus</name>
    <name type="common">Large Japanese field mouse</name>
    <dbReference type="NCBI Taxonomy" id="105296"/>
    <lineage>
        <taxon>Eukaryota</taxon>
        <taxon>Metazoa</taxon>
        <taxon>Chordata</taxon>
        <taxon>Craniata</taxon>
        <taxon>Vertebrata</taxon>
        <taxon>Euteleostomi</taxon>
        <taxon>Mammalia</taxon>
        <taxon>Eutheria</taxon>
        <taxon>Euarchontoglires</taxon>
        <taxon>Glires</taxon>
        <taxon>Rodentia</taxon>
        <taxon>Myomorpha</taxon>
        <taxon>Muroidea</taxon>
        <taxon>Muridae</taxon>
        <taxon>Murinae</taxon>
        <taxon>Apodemus</taxon>
    </lineage>
</organism>
<comment type="caution">
    <text evidence="2">The sequence shown here is derived from an EMBL/GenBank/DDBJ whole genome shotgun (WGS) entry which is preliminary data.</text>
</comment>